<dbReference type="Proteomes" id="UP000594638">
    <property type="component" value="Unassembled WGS sequence"/>
</dbReference>
<dbReference type="AlphaFoldDB" id="A0A8S0QC18"/>
<keyword evidence="2" id="KW-1185">Reference proteome</keyword>
<sequence>MDIRLLPSLLRFMLVDNGNIESPVLLNGWNSYWLMEESVRGASKYGVSDMLKKGAEMGMTVCKTWAFRDGARPNDLQWWWW</sequence>
<dbReference type="PANTHER" id="PTHR31451">
    <property type="match status" value="1"/>
</dbReference>
<evidence type="ECO:0000313" key="2">
    <source>
        <dbReference type="Proteomes" id="UP000594638"/>
    </source>
</evidence>
<reference evidence="1 2" key="1">
    <citation type="submission" date="2019-12" db="EMBL/GenBank/DDBJ databases">
        <authorList>
            <person name="Alioto T."/>
            <person name="Alioto T."/>
            <person name="Gomez Garrido J."/>
        </authorList>
    </citation>
    <scope>NUCLEOTIDE SEQUENCE [LARGE SCALE GENOMIC DNA]</scope>
</reference>
<proteinExistence type="predicted"/>
<dbReference type="Gramene" id="OE9A062493T1">
    <property type="protein sequence ID" value="OE9A062493C1"/>
    <property type="gene ID" value="OE9A062493"/>
</dbReference>
<dbReference type="InterPro" id="IPR017853">
    <property type="entry name" value="GH"/>
</dbReference>
<protein>
    <submittedName>
        <fullName evidence="1">Mannan endo-1,4-beta-mannosidase 6-like</fullName>
    </submittedName>
</protein>
<accession>A0A8S0QC18</accession>
<dbReference type="EMBL" id="CACTIH010001855">
    <property type="protein sequence ID" value="CAA2966152.1"/>
    <property type="molecule type" value="Genomic_DNA"/>
</dbReference>
<dbReference type="PANTHER" id="PTHR31451:SF51">
    <property type="entry name" value="MANNAN ENDO-1,4-BETA-MANNOSIDASE 6"/>
    <property type="match status" value="1"/>
</dbReference>
<dbReference type="OrthoDB" id="1724169at2759"/>
<evidence type="ECO:0000313" key="1">
    <source>
        <dbReference type="EMBL" id="CAA2966152.1"/>
    </source>
</evidence>
<comment type="caution">
    <text evidence="1">The sequence shown here is derived from an EMBL/GenBank/DDBJ whole genome shotgun (WGS) entry which is preliminary data.</text>
</comment>
<gene>
    <name evidence="1" type="ORF">OLEA9_A062493</name>
</gene>
<dbReference type="GO" id="GO:0016985">
    <property type="term" value="F:mannan endo-1,4-beta-mannosidase activity"/>
    <property type="evidence" value="ECO:0007669"/>
    <property type="project" value="UniProtKB-EC"/>
</dbReference>
<dbReference type="SUPFAM" id="SSF51445">
    <property type="entry name" value="(Trans)glycosidases"/>
    <property type="match status" value="1"/>
</dbReference>
<dbReference type="Gene3D" id="3.20.20.80">
    <property type="entry name" value="Glycosidases"/>
    <property type="match status" value="1"/>
</dbReference>
<dbReference type="InterPro" id="IPR045053">
    <property type="entry name" value="MAN-like"/>
</dbReference>
<organism evidence="1 2">
    <name type="scientific">Olea europaea subsp. europaea</name>
    <dbReference type="NCBI Taxonomy" id="158383"/>
    <lineage>
        <taxon>Eukaryota</taxon>
        <taxon>Viridiplantae</taxon>
        <taxon>Streptophyta</taxon>
        <taxon>Embryophyta</taxon>
        <taxon>Tracheophyta</taxon>
        <taxon>Spermatophyta</taxon>
        <taxon>Magnoliopsida</taxon>
        <taxon>eudicotyledons</taxon>
        <taxon>Gunneridae</taxon>
        <taxon>Pentapetalae</taxon>
        <taxon>asterids</taxon>
        <taxon>lamiids</taxon>
        <taxon>Lamiales</taxon>
        <taxon>Oleaceae</taxon>
        <taxon>Oleeae</taxon>
        <taxon>Olea</taxon>
    </lineage>
</organism>
<name>A0A8S0QC18_OLEEU</name>